<gene>
    <name evidence="7" type="ORF">ACFSAS_10910</name>
</gene>
<dbReference type="Proteomes" id="UP001597092">
    <property type="component" value="Unassembled WGS sequence"/>
</dbReference>
<dbReference type="FunFam" id="3.40.605.10:FF:000026">
    <property type="entry name" value="Aldehyde dehydrogenase, putative"/>
    <property type="match status" value="1"/>
</dbReference>
<comment type="caution">
    <text evidence="7">The sequence shown here is derived from an EMBL/GenBank/DDBJ whole genome shotgun (WGS) entry which is preliminary data.</text>
</comment>
<proteinExistence type="inferred from homology"/>
<dbReference type="AlphaFoldDB" id="A0ABD6DX31"/>
<evidence type="ECO:0000256" key="5">
    <source>
        <dbReference type="RuleBase" id="RU003345"/>
    </source>
</evidence>
<dbReference type="PROSITE" id="PS00687">
    <property type="entry name" value="ALDEHYDE_DEHYDR_GLU"/>
    <property type="match status" value="1"/>
</dbReference>
<evidence type="ECO:0000256" key="4">
    <source>
        <dbReference type="PROSITE-ProRule" id="PRU10007"/>
    </source>
</evidence>
<dbReference type="InterPro" id="IPR016161">
    <property type="entry name" value="Ald_DH/histidinol_DH"/>
</dbReference>
<evidence type="ECO:0000313" key="7">
    <source>
        <dbReference type="EMBL" id="MFD1686122.1"/>
    </source>
</evidence>
<dbReference type="FunFam" id="3.40.605.10:FF:000007">
    <property type="entry name" value="NAD/NADP-dependent betaine aldehyde dehydrogenase"/>
    <property type="match status" value="1"/>
</dbReference>
<dbReference type="Pfam" id="PF00171">
    <property type="entry name" value="Aldedh"/>
    <property type="match status" value="1"/>
</dbReference>
<comment type="subunit">
    <text evidence="2">Homotetramer.</text>
</comment>
<dbReference type="SUPFAM" id="SSF53720">
    <property type="entry name" value="ALDH-like"/>
    <property type="match status" value="1"/>
</dbReference>
<dbReference type="Gene3D" id="3.40.309.10">
    <property type="entry name" value="Aldehyde Dehydrogenase, Chain A, domain 2"/>
    <property type="match status" value="1"/>
</dbReference>
<organism evidence="7 8">
    <name type="scientific">Halobellus litoreus</name>
    <dbReference type="NCBI Taxonomy" id="755310"/>
    <lineage>
        <taxon>Archaea</taxon>
        <taxon>Methanobacteriati</taxon>
        <taxon>Methanobacteriota</taxon>
        <taxon>Stenosarchaea group</taxon>
        <taxon>Halobacteria</taxon>
        <taxon>Halobacteriales</taxon>
        <taxon>Haloferacaceae</taxon>
        <taxon>Halobellus</taxon>
    </lineage>
</organism>
<dbReference type="FunFam" id="3.40.309.10:FF:000012">
    <property type="entry name" value="Betaine aldehyde dehydrogenase"/>
    <property type="match status" value="1"/>
</dbReference>
<accession>A0ABD6DX31</accession>
<dbReference type="Gene3D" id="3.40.605.10">
    <property type="entry name" value="Aldehyde Dehydrogenase, Chain A, domain 1"/>
    <property type="match status" value="1"/>
</dbReference>
<dbReference type="InterPro" id="IPR016162">
    <property type="entry name" value="Ald_DH_N"/>
</dbReference>
<keyword evidence="3 5" id="KW-0560">Oxidoreductase</keyword>
<protein>
    <submittedName>
        <fullName evidence="7">Aldehyde dehydrogenase family protein</fullName>
    </submittedName>
</protein>
<dbReference type="RefSeq" id="WP_256308749.1">
    <property type="nucleotide sequence ID" value="NZ_JANHAW010000003.1"/>
</dbReference>
<name>A0ABD6DX31_9EURY</name>
<evidence type="ECO:0000256" key="2">
    <source>
        <dbReference type="ARBA" id="ARBA00011881"/>
    </source>
</evidence>
<evidence type="ECO:0000259" key="6">
    <source>
        <dbReference type="Pfam" id="PF00171"/>
    </source>
</evidence>
<keyword evidence="8" id="KW-1185">Reference proteome</keyword>
<feature type="active site" evidence="4">
    <location>
        <position position="268"/>
    </location>
</feature>
<dbReference type="GO" id="GO:0016491">
    <property type="term" value="F:oxidoreductase activity"/>
    <property type="evidence" value="ECO:0007669"/>
    <property type="project" value="UniProtKB-KW"/>
</dbReference>
<dbReference type="InterPro" id="IPR015590">
    <property type="entry name" value="Aldehyde_DH_dom"/>
</dbReference>
<dbReference type="InterPro" id="IPR016163">
    <property type="entry name" value="Ald_DH_C"/>
</dbReference>
<dbReference type="InterPro" id="IPR029510">
    <property type="entry name" value="Ald_DH_CS_GLU"/>
</dbReference>
<comment type="similarity">
    <text evidence="1 5">Belongs to the aldehyde dehydrogenase family.</text>
</comment>
<evidence type="ECO:0000313" key="8">
    <source>
        <dbReference type="Proteomes" id="UP001597092"/>
    </source>
</evidence>
<evidence type="ECO:0000256" key="1">
    <source>
        <dbReference type="ARBA" id="ARBA00009986"/>
    </source>
</evidence>
<evidence type="ECO:0000256" key="3">
    <source>
        <dbReference type="ARBA" id="ARBA00023002"/>
    </source>
</evidence>
<dbReference type="EMBL" id="JBHUDP010000003">
    <property type="protein sequence ID" value="MFD1686122.1"/>
    <property type="molecule type" value="Genomic_DNA"/>
</dbReference>
<feature type="domain" description="Aldehyde dehydrogenase" evidence="6">
    <location>
        <begin position="38"/>
        <end position="495"/>
    </location>
</feature>
<reference evidence="7 8" key="1">
    <citation type="journal article" date="2019" name="Int. J. Syst. Evol. Microbiol.">
        <title>The Global Catalogue of Microorganisms (GCM) 10K type strain sequencing project: providing services to taxonomists for standard genome sequencing and annotation.</title>
        <authorList>
            <consortium name="The Broad Institute Genomics Platform"/>
            <consortium name="The Broad Institute Genome Sequencing Center for Infectious Disease"/>
            <person name="Wu L."/>
            <person name="Ma J."/>
        </authorList>
    </citation>
    <scope>NUCLEOTIDE SEQUENCE [LARGE SCALE GENOMIC DNA]</scope>
    <source>
        <strain evidence="7 8">CGMCC 1.10387</strain>
    </source>
</reference>
<dbReference type="PANTHER" id="PTHR11699">
    <property type="entry name" value="ALDEHYDE DEHYDROGENASE-RELATED"/>
    <property type="match status" value="1"/>
</dbReference>
<sequence length="508" mass="54402">MSRNETQDAIRERHRSAHTEALLTVEVGPWIDGETETAGTTVATTDPAIDEPIVAVPACDADAVDRAVETAWDAYDRTWSEATPETRSKRLSEWVDALEDRVDELTRLESLDTGKTLQEARGEVEGAIGTLRYYASVTRAQTGEQIPTGSELHLYTRSEPYGVVGQVTPWNFPAWATAWKLGPALAAGNCAVLKPSAHAPLSTLRMVQLSKGIFPDGVVNVLTGRGSTVGSELVEHDDVRKVSFTGSEAVGKGVMRAAAARIAPVTLELGGKSPLVVFPDADLDTAVDAAADGVYYSAGEICDALSRVLVHEDVHDEFVDRFVERAESYVLGDPLDEATTMGPLTNGEQFETVREYIDVGKSEGATLAVGGGVPDDPALADGHYVEPTAFTGVDNEMRIARDEIFGPVQTIQSFETYEEAIALANDTDYGLAAGIATESTDLAHGAAADLEAGIVYVNAYGPIRPEGPYGGFKQSGIGRDLGEEAIEHYRQTKTVYVNLDDPSENPNL</sequence>